<evidence type="ECO:0000256" key="1">
    <source>
        <dbReference type="SAM" id="MobiDB-lite"/>
    </source>
</evidence>
<proteinExistence type="predicted"/>
<evidence type="ECO:0000259" key="2">
    <source>
        <dbReference type="Pfam" id="PF13843"/>
    </source>
</evidence>
<dbReference type="PANTHER" id="PTHR46599:SF6">
    <property type="entry name" value="DUAL SPECIFICITY PHOSPHATASE 26"/>
    <property type="match status" value="1"/>
</dbReference>
<sequence>MSENVSSWLKELEEINYLEDSDGTDADPDYVDCANEHIENEYDDSDDDFSESNRSNSKRSIIIPRERSRSRSPLPEPSYYLGKYNITKCYTGNHRNLDDLWSDDGLVPPYFRAVMSKARFYILLRTLRFDDIGTRATRKQIDKLTPIRTLLNNGLVDVVDELKGEYSVSRISCRWPLTIFFSLMNIAGINSQIIPRENSGKILSRREFLKNLGNELTKRFMINRFQQPNLSISLRQEIIKLSGHKTAVNVDQISSSGSRPKCTIYPKKK</sequence>
<evidence type="ECO:0000313" key="3">
    <source>
        <dbReference type="EMBL" id="KAE9524711.1"/>
    </source>
</evidence>
<dbReference type="OrthoDB" id="6574581at2759"/>
<dbReference type="Proteomes" id="UP000475862">
    <property type="component" value="Unassembled WGS sequence"/>
</dbReference>
<gene>
    <name evidence="3" type="ORF">AGLY_014761</name>
</gene>
<keyword evidence="4" id="KW-1185">Reference proteome</keyword>
<evidence type="ECO:0000313" key="4">
    <source>
        <dbReference type="Proteomes" id="UP000475862"/>
    </source>
</evidence>
<organism evidence="3 4">
    <name type="scientific">Aphis glycines</name>
    <name type="common">Soybean aphid</name>
    <dbReference type="NCBI Taxonomy" id="307491"/>
    <lineage>
        <taxon>Eukaryota</taxon>
        <taxon>Metazoa</taxon>
        <taxon>Ecdysozoa</taxon>
        <taxon>Arthropoda</taxon>
        <taxon>Hexapoda</taxon>
        <taxon>Insecta</taxon>
        <taxon>Pterygota</taxon>
        <taxon>Neoptera</taxon>
        <taxon>Paraneoptera</taxon>
        <taxon>Hemiptera</taxon>
        <taxon>Sternorrhyncha</taxon>
        <taxon>Aphidomorpha</taxon>
        <taxon>Aphidoidea</taxon>
        <taxon>Aphididae</taxon>
        <taxon>Aphidini</taxon>
        <taxon>Aphis</taxon>
        <taxon>Aphis</taxon>
    </lineage>
</organism>
<feature type="compositionally biased region" description="Acidic residues" evidence="1">
    <location>
        <begin position="19"/>
        <end position="30"/>
    </location>
</feature>
<reference evidence="3 4" key="1">
    <citation type="submission" date="2019-08" db="EMBL/GenBank/DDBJ databases">
        <title>The genome of the soybean aphid Biotype 1, its phylome, world population structure and adaptation to the North American continent.</title>
        <authorList>
            <person name="Giordano R."/>
            <person name="Donthu R.K."/>
            <person name="Hernandez A.G."/>
            <person name="Wright C.L."/>
            <person name="Zimin A.V."/>
        </authorList>
    </citation>
    <scope>NUCLEOTIDE SEQUENCE [LARGE SCALE GENOMIC DNA]</scope>
    <source>
        <tissue evidence="3">Whole aphids</tissue>
    </source>
</reference>
<protein>
    <recommendedName>
        <fullName evidence="2">PiggyBac transposable element-derived protein domain-containing protein</fullName>
    </recommendedName>
</protein>
<dbReference type="EMBL" id="VYZN01000065">
    <property type="protein sequence ID" value="KAE9524711.1"/>
    <property type="molecule type" value="Genomic_DNA"/>
</dbReference>
<accession>A0A6G0T471</accession>
<dbReference type="AlphaFoldDB" id="A0A6G0T471"/>
<dbReference type="PANTHER" id="PTHR46599">
    <property type="entry name" value="PIGGYBAC TRANSPOSABLE ELEMENT-DERIVED PROTEIN 4"/>
    <property type="match status" value="1"/>
</dbReference>
<feature type="compositionally biased region" description="Low complexity" evidence="1">
    <location>
        <begin position="52"/>
        <end position="63"/>
    </location>
</feature>
<feature type="region of interest" description="Disordered" evidence="1">
    <location>
        <begin position="19"/>
        <end position="74"/>
    </location>
</feature>
<feature type="domain" description="PiggyBac transposable element-derived protein" evidence="2">
    <location>
        <begin position="94"/>
        <end position="152"/>
    </location>
</feature>
<dbReference type="Pfam" id="PF13843">
    <property type="entry name" value="DDE_Tnp_1_7"/>
    <property type="match status" value="1"/>
</dbReference>
<feature type="compositionally biased region" description="Acidic residues" evidence="1">
    <location>
        <begin position="41"/>
        <end position="50"/>
    </location>
</feature>
<comment type="caution">
    <text evidence="3">The sequence shown here is derived from an EMBL/GenBank/DDBJ whole genome shotgun (WGS) entry which is preliminary data.</text>
</comment>
<dbReference type="InterPro" id="IPR029526">
    <property type="entry name" value="PGBD"/>
</dbReference>
<name>A0A6G0T471_APHGL</name>